<organism evidence="2">
    <name type="scientific">Aquifex aeolicus</name>
    <dbReference type="NCBI Taxonomy" id="63363"/>
    <lineage>
        <taxon>Bacteria</taxon>
        <taxon>Pseudomonadati</taxon>
        <taxon>Aquificota</taxon>
        <taxon>Aquificia</taxon>
        <taxon>Aquificales</taxon>
        <taxon>Aquificaceae</taxon>
        <taxon>Aquifex</taxon>
    </lineage>
</organism>
<dbReference type="InterPro" id="IPR002611">
    <property type="entry name" value="IstB_ATP-bd"/>
</dbReference>
<dbReference type="InterPro" id="IPR003593">
    <property type="entry name" value="AAA+_ATPase"/>
</dbReference>
<keyword evidence="2" id="KW-0547">Nucleotide-binding</keyword>
<evidence type="ECO:0000313" key="2">
    <source>
        <dbReference type="EMBL" id="HHJ64425.1"/>
    </source>
</evidence>
<dbReference type="GO" id="GO:0005524">
    <property type="term" value="F:ATP binding"/>
    <property type="evidence" value="ECO:0007669"/>
    <property type="project" value="UniProtKB-KW"/>
</dbReference>
<name>A0A7C5L5C9_AQUAO</name>
<dbReference type="SUPFAM" id="SSF52540">
    <property type="entry name" value="P-loop containing nucleoside triphosphate hydrolases"/>
    <property type="match status" value="1"/>
</dbReference>
<sequence length="238" mass="27306">METYCERCRGTGFVKEEGGAVSLCSCRFSLKDTNRILGIPRRFWDAELDNYVCENASESEAFKEAYIYASSYDPEEGRGLTFIGPPGVGKTHLAVGVLKKIYREKGVRGMFFDTKDLIYRFKALIEVGRTARAIKTVLNLPLLVLDDLGSERLSDWQREMISYIISYRYNNLKSTLITTNFSLTGEEKKDRRIRKMVDGLELPKALMTDRLGAGTVSRIYEMTKVIYMQGRDRRRRSL</sequence>
<reference evidence="2" key="1">
    <citation type="journal article" date="2020" name="mSystems">
        <title>Genome- and Community-Level Interaction Insights into Carbon Utilization and Element Cycling Functions of Hydrothermarchaeota in Hydrothermal Sediment.</title>
        <authorList>
            <person name="Zhou Z."/>
            <person name="Liu Y."/>
            <person name="Xu W."/>
            <person name="Pan J."/>
            <person name="Luo Z.H."/>
            <person name="Li M."/>
        </authorList>
    </citation>
    <scope>NUCLEOTIDE SEQUENCE [LARGE SCALE GENOMIC DNA]</scope>
    <source>
        <strain evidence="2">HyVt-501</strain>
    </source>
</reference>
<dbReference type="CDD" id="cd00009">
    <property type="entry name" value="AAA"/>
    <property type="match status" value="1"/>
</dbReference>
<dbReference type="InterPro" id="IPR027417">
    <property type="entry name" value="P-loop_NTPase"/>
</dbReference>
<dbReference type="SMART" id="SM00382">
    <property type="entry name" value="AAA"/>
    <property type="match status" value="1"/>
</dbReference>
<accession>A0A7C5L5C9</accession>
<dbReference type="Gene3D" id="3.40.50.300">
    <property type="entry name" value="P-loop containing nucleotide triphosphate hydrolases"/>
    <property type="match status" value="1"/>
</dbReference>
<dbReference type="PANTHER" id="PTHR30050:SF4">
    <property type="entry name" value="ATP-BINDING PROTEIN RV3427C IN INSERTION SEQUENCE-RELATED"/>
    <property type="match status" value="1"/>
</dbReference>
<dbReference type="EMBL" id="DRNB01000209">
    <property type="protein sequence ID" value="HHJ64425.1"/>
    <property type="molecule type" value="Genomic_DNA"/>
</dbReference>
<dbReference type="GO" id="GO:0006260">
    <property type="term" value="P:DNA replication"/>
    <property type="evidence" value="ECO:0007669"/>
    <property type="project" value="TreeGrafter"/>
</dbReference>
<gene>
    <name evidence="2" type="ORF">ENJ61_05900</name>
</gene>
<dbReference type="Proteomes" id="UP000885792">
    <property type="component" value="Unassembled WGS sequence"/>
</dbReference>
<dbReference type="PANTHER" id="PTHR30050">
    <property type="entry name" value="CHROMOSOMAL REPLICATION INITIATOR PROTEIN DNAA"/>
    <property type="match status" value="1"/>
</dbReference>
<feature type="domain" description="AAA+ ATPase" evidence="1">
    <location>
        <begin position="76"/>
        <end position="212"/>
    </location>
</feature>
<evidence type="ECO:0000259" key="1">
    <source>
        <dbReference type="SMART" id="SM00382"/>
    </source>
</evidence>
<dbReference type="Pfam" id="PF01695">
    <property type="entry name" value="IstB_IS21"/>
    <property type="match status" value="1"/>
</dbReference>
<proteinExistence type="predicted"/>
<keyword evidence="2" id="KW-0067">ATP-binding</keyword>
<protein>
    <submittedName>
        <fullName evidence="2">ATP-binding protein</fullName>
    </submittedName>
</protein>
<dbReference type="AlphaFoldDB" id="A0A7C5L5C9"/>
<comment type="caution">
    <text evidence="2">The sequence shown here is derived from an EMBL/GenBank/DDBJ whole genome shotgun (WGS) entry which is preliminary data.</text>
</comment>